<sequence length="456" mass="48293">MLVGANRAHQHFSSQGTVARPLAKHGRTGRRRARRCHRRSDRSANLAHVLAPERRTRADILIAVAIALVLAIAALVVWIQSDARGTESVVADTPVDTPPAASTLPTELRELWHAPDGASTEALTSGGVVVTADGGTVTGREPRTGAEIWHYRRDIPLCGVQSQFGTVIAVYRDDRGCSQTTMLLGSDGSRTTARSSDMDSEITLSVDGTYVLAQGPRRLEMWRSDLVRTLEYGRVDAKEIPKSQPRQGCSLVSASSSPSRLAVLEHCPGDAANRLTVLDPAPKDFRVPKEFGSRELNGPGTDSPDAKVIAVSDNRIVIYLPGATTPDPAPPRLAVFDSTGNPLVVHELSAQLAQTTTTTRIGSAYLVFTGNSLIALNASTFDPIWTAAGALGSPALMAGHVLVPVEGAIAALDPATGAEVTRIPVERKGYDGSPIALGVLGDVVLEHRGDQLVAFG</sequence>
<accession>A0A4U8W092</accession>
<dbReference type="Proteomes" id="UP000290439">
    <property type="component" value="Chromosome"/>
</dbReference>
<proteinExistence type="predicted"/>
<reference evidence="3 4" key="1">
    <citation type="submission" date="2019-02" db="EMBL/GenBank/DDBJ databases">
        <authorList>
            <consortium name="Pathogen Informatics"/>
        </authorList>
    </citation>
    <scope>NUCLEOTIDE SEQUENCE [LARGE SCALE GENOMIC DNA]</scope>
    <source>
        <strain evidence="3 4">3012STDY6756504</strain>
    </source>
</reference>
<feature type="region of interest" description="Disordered" evidence="1">
    <location>
        <begin position="1"/>
        <end position="41"/>
    </location>
</feature>
<dbReference type="SUPFAM" id="SSF50998">
    <property type="entry name" value="Quinoprotein alcohol dehydrogenase-like"/>
    <property type="match status" value="1"/>
</dbReference>
<feature type="transmembrane region" description="Helical" evidence="2">
    <location>
        <begin position="60"/>
        <end position="79"/>
    </location>
</feature>
<protein>
    <submittedName>
        <fullName evidence="3">Outer membrane assembly lipoprotein YfgL</fullName>
    </submittedName>
</protein>
<keyword evidence="2" id="KW-0812">Transmembrane</keyword>
<evidence type="ECO:0000313" key="3">
    <source>
        <dbReference type="EMBL" id="VFA99261.1"/>
    </source>
</evidence>
<keyword evidence="3" id="KW-0449">Lipoprotein</keyword>
<keyword evidence="2" id="KW-0472">Membrane</keyword>
<dbReference type="Gene3D" id="2.130.10.10">
    <property type="entry name" value="YVTN repeat-like/Quinoprotein amine dehydrogenase"/>
    <property type="match status" value="1"/>
</dbReference>
<keyword evidence="2" id="KW-1133">Transmembrane helix</keyword>
<gene>
    <name evidence="3" type="ORF">NCTC10797_03044</name>
</gene>
<organism evidence="3 4">
    <name type="scientific">Nocardia cyriacigeorgica</name>
    <dbReference type="NCBI Taxonomy" id="135487"/>
    <lineage>
        <taxon>Bacteria</taxon>
        <taxon>Bacillati</taxon>
        <taxon>Actinomycetota</taxon>
        <taxon>Actinomycetes</taxon>
        <taxon>Mycobacteriales</taxon>
        <taxon>Nocardiaceae</taxon>
        <taxon>Nocardia</taxon>
    </lineage>
</organism>
<evidence type="ECO:0000256" key="2">
    <source>
        <dbReference type="SAM" id="Phobius"/>
    </source>
</evidence>
<dbReference type="InterPro" id="IPR011047">
    <property type="entry name" value="Quinoprotein_ADH-like_sf"/>
</dbReference>
<dbReference type="InterPro" id="IPR015943">
    <property type="entry name" value="WD40/YVTN_repeat-like_dom_sf"/>
</dbReference>
<feature type="compositionally biased region" description="Basic residues" evidence="1">
    <location>
        <begin position="22"/>
        <end position="40"/>
    </location>
</feature>
<name>A0A4U8W092_9NOCA</name>
<dbReference type="EMBL" id="LR215973">
    <property type="protein sequence ID" value="VFA99261.1"/>
    <property type="molecule type" value="Genomic_DNA"/>
</dbReference>
<evidence type="ECO:0000313" key="4">
    <source>
        <dbReference type="Proteomes" id="UP000290439"/>
    </source>
</evidence>
<dbReference type="AlphaFoldDB" id="A0A4U8W092"/>
<evidence type="ECO:0000256" key="1">
    <source>
        <dbReference type="SAM" id="MobiDB-lite"/>
    </source>
</evidence>